<sequence>MLRTGIQYLSQSLIGLDTAASIDIKAGTLGNGFEYGQVNWLASTRTVEVDQVQATQAGISEALGDSYRVGIVGGLAGKIAGTEADALSIDKVDCGNNLQNSSYIK</sequence>
<gene>
    <name evidence="1" type="ORF">GCM10022409_05020</name>
</gene>
<dbReference type="Proteomes" id="UP001501469">
    <property type="component" value="Unassembled WGS sequence"/>
</dbReference>
<comment type="caution">
    <text evidence="1">The sequence shown here is derived from an EMBL/GenBank/DDBJ whole genome shotgun (WGS) entry which is preliminary data.</text>
</comment>
<accession>A0ABP7TCM9</accession>
<name>A0ABP7TCM9_9BACT</name>
<organism evidence="1 2">
    <name type="scientific">Hymenobacter glaciei</name>
    <dbReference type="NCBI Taxonomy" id="877209"/>
    <lineage>
        <taxon>Bacteria</taxon>
        <taxon>Pseudomonadati</taxon>
        <taxon>Bacteroidota</taxon>
        <taxon>Cytophagia</taxon>
        <taxon>Cytophagales</taxon>
        <taxon>Hymenobacteraceae</taxon>
        <taxon>Hymenobacter</taxon>
    </lineage>
</organism>
<reference evidence="2" key="1">
    <citation type="journal article" date="2019" name="Int. J. Syst. Evol. Microbiol.">
        <title>The Global Catalogue of Microorganisms (GCM) 10K type strain sequencing project: providing services to taxonomists for standard genome sequencing and annotation.</title>
        <authorList>
            <consortium name="The Broad Institute Genomics Platform"/>
            <consortium name="The Broad Institute Genome Sequencing Center for Infectious Disease"/>
            <person name="Wu L."/>
            <person name="Ma J."/>
        </authorList>
    </citation>
    <scope>NUCLEOTIDE SEQUENCE [LARGE SCALE GENOMIC DNA]</scope>
    <source>
        <strain evidence="2">JCM 17225</strain>
    </source>
</reference>
<evidence type="ECO:0000313" key="1">
    <source>
        <dbReference type="EMBL" id="GAA4024094.1"/>
    </source>
</evidence>
<evidence type="ECO:0000313" key="2">
    <source>
        <dbReference type="Proteomes" id="UP001501469"/>
    </source>
</evidence>
<evidence type="ECO:0008006" key="3">
    <source>
        <dbReference type="Google" id="ProtNLM"/>
    </source>
</evidence>
<protein>
    <recommendedName>
        <fullName evidence="3">GLUG domain-containing protein</fullName>
    </recommendedName>
</protein>
<keyword evidence="2" id="KW-1185">Reference proteome</keyword>
<dbReference type="EMBL" id="BAABDK010000001">
    <property type="protein sequence ID" value="GAA4024094.1"/>
    <property type="molecule type" value="Genomic_DNA"/>
</dbReference>
<proteinExistence type="predicted"/>